<dbReference type="PROSITE" id="PS51462">
    <property type="entry name" value="NUDIX"/>
    <property type="match status" value="1"/>
</dbReference>
<reference evidence="5" key="1">
    <citation type="submission" date="2017-09" db="EMBL/GenBank/DDBJ databases">
        <title>Depth-based differentiation of microbial function through sediment-hosted aquifers and enrichment of novel symbionts in the deep terrestrial subsurface.</title>
        <authorList>
            <person name="Probst A.J."/>
            <person name="Ladd B."/>
            <person name="Jarett J.K."/>
            <person name="Geller-Mcgrath D.E."/>
            <person name="Sieber C.M.K."/>
            <person name="Emerson J.B."/>
            <person name="Anantharaman K."/>
            <person name="Thomas B.C."/>
            <person name="Malmstrom R."/>
            <person name="Stieglmeier M."/>
            <person name="Klingl A."/>
            <person name="Woyke T."/>
            <person name="Ryan C.M."/>
            <person name="Banfield J.F."/>
        </authorList>
    </citation>
    <scope>NUCLEOTIDE SEQUENCE [LARGE SCALE GENOMIC DNA]</scope>
</reference>
<dbReference type="Pfam" id="PF00293">
    <property type="entry name" value="NUDIX"/>
    <property type="match status" value="1"/>
</dbReference>
<gene>
    <name evidence="4" type="ORF">COU90_02910</name>
</gene>
<evidence type="ECO:0000313" key="4">
    <source>
        <dbReference type="EMBL" id="PJE64376.1"/>
    </source>
</evidence>
<dbReference type="SUPFAM" id="SSF55811">
    <property type="entry name" value="Nudix"/>
    <property type="match status" value="1"/>
</dbReference>
<dbReference type="PANTHER" id="PTHR43736:SF1">
    <property type="entry name" value="DIHYDRONEOPTERIN TRIPHOSPHATE DIPHOSPHATASE"/>
    <property type="match status" value="1"/>
</dbReference>
<feature type="domain" description="Nudix hydrolase" evidence="3">
    <location>
        <begin position="4"/>
        <end position="135"/>
    </location>
</feature>
<name>A0A2M8KWS1_9BACT</name>
<dbReference type="Proteomes" id="UP000229098">
    <property type="component" value="Unassembled WGS sequence"/>
</dbReference>
<dbReference type="InterPro" id="IPR020476">
    <property type="entry name" value="Nudix_hydrolase"/>
</dbReference>
<dbReference type="EMBL" id="PFEF01000006">
    <property type="protein sequence ID" value="PJE64376.1"/>
    <property type="molecule type" value="Genomic_DNA"/>
</dbReference>
<dbReference type="PRINTS" id="PR00502">
    <property type="entry name" value="NUDIXFAMILY"/>
</dbReference>
<accession>A0A2M8KWS1</accession>
<evidence type="ECO:0000313" key="5">
    <source>
        <dbReference type="Proteomes" id="UP000229098"/>
    </source>
</evidence>
<sequence>MDSKQSISAGGVIVKMIADKPNILLIRDRAYSDWVLPKGHRENGETIEDAALREVREEAGLQHIKIIRPLGTYTRHVEKTGEDKTIHYFLMTPTREEKHRITEHNEKDEIAWHPLNALPPFYLAEQKDVIEKNMDMIVQIAKENSHASKTRE</sequence>
<evidence type="ECO:0000256" key="2">
    <source>
        <dbReference type="RuleBase" id="RU003476"/>
    </source>
</evidence>
<dbReference type="PANTHER" id="PTHR43736">
    <property type="entry name" value="ADP-RIBOSE PYROPHOSPHATASE"/>
    <property type="match status" value="1"/>
</dbReference>
<dbReference type="Gene3D" id="3.90.79.10">
    <property type="entry name" value="Nucleoside Triphosphate Pyrophosphohydrolase"/>
    <property type="match status" value="1"/>
</dbReference>
<organism evidence="4 5">
    <name type="scientific">Candidatus Ryanbacteria bacterium CG10_big_fil_rev_8_21_14_0_10_43_42</name>
    <dbReference type="NCBI Taxonomy" id="1974864"/>
    <lineage>
        <taxon>Bacteria</taxon>
        <taxon>Candidatus Ryaniibacteriota</taxon>
    </lineage>
</organism>
<evidence type="ECO:0000259" key="3">
    <source>
        <dbReference type="PROSITE" id="PS51462"/>
    </source>
</evidence>
<dbReference type="AlphaFoldDB" id="A0A2M8KWS1"/>
<keyword evidence="1 2" id="KW-0378">Hydrolase</keyword>
<dbReference type="InterPro" id="IPR015797">
    <property type="entry name" value="NUDIX_hydrolase-like_dom_sf"/>
</dbReference>
<dbReference type="GO" id="GO:0016787">
    <property type="term" value="F:hydrolase activity"/>
    <property type="evidence" value="ECO:0007669"/>
    <property type="project" value="UniProtKB-KW"/>
</dbReference>
<comment type="similarity">
    <text evidence="2">Belongs to the Nudix hydrolase family.</text>
</comment>
<dbReference type="PROSITE" id="PS00893">
    <property type="entry name" value="NUDIX_BOX"/>
    <property type="match status" value="1"/>
</dbReference>
<dbReference type="InterPro" id="IPR020084">
    <property type="entry name" value="NUDIX_hydrolase_CS"/>
</dbReference>
<dbReference type="CDD" id="cd03673">
    <property type="entry name" value="NUDIX_Ap6A_hydrolase"/>
    <property type="match status" value="1"/>
</dbReference>
<evidence type="ECO:0000256" key="1">
    <source>
        <dbReference type="ARBA" id="ARBA00022801"/>
    </source>
</evidence>
<protein>
    <submittedName>
        <fullName evidence="4">NTP pyrophosphohydrolase</fullName>
    </submittedName>
</protein>
<dbReference type="InterPro" id="IPR000086">
    <property type="entry name" value="NUDIX_hydrolase_dom"/>
</dbReference>
<comment type="caution">
    <text evidence="4">The sequence shown here is derived from an EMBL/GenBank/DDBJ whole genome shotgun (WGS) entry which is preliminary data.</text>
</comment>
<proteinExistence type="inferred from homology"/>